<proteinExistence type="predicted"/>
<sequence length="188" mass="20553">MPPPYTLFLMPSAVSFLPPNYNLCPLPLCQLLLSAHVPVPFPSVRLHLTPILNLIPFYPKLHISLFHSILLLFCLLSIYLHPLTPVYTFATSPCQCSPYIRPPISIPLSILTLPPSPTSIPLSIFTLPPSPYLHSPVNLHLTSVPYLRPLPLFPCQSSPYIRPPTSSSLATLPVSTSGGDLGIHGLGH</sequence>
<dbReference type="AlphaFoldDB" id="A0AAE1K492"/>
<protein>
    <submittedName>
        <fullName evidence="1">Uncharacterized protein</fullName>
    </submittedName>
</protein>
<evidence type="ECO:0000313" key="2">
    <source>
        <dbReference type="Proteomes" id="UP001286313"/>
    </source>
</evidence>
<organism evidence="1 2">
    <name type="scientific">Petrolisthes cinctipes</name>
    <name type="common">Flat porcelain crab</name>
    <dbReference type="NCBI Taxonomy" id="88211"/>
    <lineage>
        <taxon>Eukaryota</taxon>
        <taxon>Metazoa</taxon>
        <taxon>Ecdysozoa</taxon>
        <taxon>Arthropoda</taxon>
        <taxon>Crustacea</taxon>
        <taxon>Multicrustacea</taxon>
        <taxon>Malacostraca</taxon>
        <taxon>Eumalacostraca</taxon>
        <taxon>Eucarida</taxon>
        <taxon>Decapoda</taxon>
        <taxon>Pleocyemata</taxon>
        <taxon>Anomura</taxon>
        <taxon>Galatheoidea</taxon>
        <taxon>Porcellanidae</taxon>
        <taxon>Petrolisthes</taxon>
    </lineage>
</organism>
<evidence type="ECO:0000313" key="1">
    <source>
        <dbReference type="EMBL" id="KAK3862493.1"/>
    </source>
</evidence>
<accession>A0AAE1K492</accession>
<keyword evidence="2" id="KW-1185">Reference proteome</keyword>
<comment type="caution">
    <text evidence="1">The sequence shown here is derived from an EMBL/GenBank/DDBJ whole genome shotgun (WGS) entry which is preliminary data.</text>
</comment>
<dbReference type="EMBL" id="JAWQEG010004230">
    <property type="protein sequence ID" value="KAK3862493.1"/>
    <property type="molecule type" value="Genomic_DNA"/>
</dbReference>
<gene>
    <name evidence="1" type="ORF">Pcinc_031652</name>
</gene>
<dbReference type="Proteomes" id="UP001286313">
    <property type="component" value="Unassembled WGS sequence"/>
</dbReference>
<reference evidence="1" key="1">
    <citation type="submission" date="2023-10" db="EMBL/GenBank/DDBJ databases">
        <title>Genome assemblies of two species of porcelain crab, Petrolisthes cinctipes and Petrolisthes manimaculis (Anomura: Porcellanidae).</title>
        <authorList>
            <person name="Angst P."/>
        </authorList>
    </citation>
    <scope>NUCLEOTIDE SEQUENCE</scope>
    <source>
        <strain evidence="1">PB745_01</strain>
        <tissue evidence="1">Gill</tissue>
    </source>
</reference>
<name>A0AAE1K492_PETCI</name>